<dbReference type="InterPro" id="IPR015813">
    <property type="entry name" value="Pyrv/PenolPyrv_kinase-like_dom"/>
</dbReference>
<evidence type="ECO:0000313" key="6">
    <source>
        <dbReference type="EMBL" id="MFC4735867.1"/>
    </source>
</evidence>
<comment type="cofactor">
    <cofactor evidence="5">
        <name>Mg(2+)</name>
        <dbReference type="ChEBI" id="CHEBI:18420"/>
    </cofactor>
    <text evidence="5">Binds 1 Mg(2+) ion per subunit.</text>
</comment>
<sequence length="278" mass="29769">MKKTTLGFKKLKQQNERCVMVTAYDAPGARAAEAAGVDLILVGDSLGMTVLGYDTTTHVTTSDMIHHTRAVKRGAGNTFIVTDMPFLTAQGSDDRTLDAALRLMQEGGADAVKIEGAGTVFSKIRMLTEGGIPVCAHLGLTPQTVGVDGGYRVRGRTQAEKDKLMKEALEAEQAGAFMLVLECVTEKTAEEAARQLDIPVIGIGAGRCTDGQVLVYHDIIGQFNGKQAKFVKQYADAGQMIETALCSYAKEVRSGAFPETSHTFEPMENPESLYGGSK</sequence>
<dbReference type="PANTHER" id="PTHR20881:SF0">
    <property type="entry name" value="3-METHYL-2-OXOBUTANOATE HYDROXYMETHYLTRANSFERASE"/>
    <property type="match status" value="1"/>
</dbReference>
<dbReference type="CDD" id="cd06557">
    <property type="entry name" value="KPHMT-like"/>
    <property type="match status" value="1"/>
</dbReference>
<feature type="active site" description="Proton acceptor" evidence="5">
    <location>
        <position position="182"/>
    </location>
</feature>
<dbReference type="NCBIfam" id="NF001452">
    <property type="entry name" value="PRK00311.1"/>
    <property type="match status" value="1"/>
</dbReference>
<comment type="similarity">
    <text evidence="1 5">Belongs to the PanB family.</text>
</comment>
<feature type="binding site" evidence="5">
    <location>
        <position position="113"/>
    </location>
    <ligand>
        <name>3-methyl-2-oxobutanoate</name>
        <dbReference type="ChEBI" id="CHEBI:11851"/>
    </ligand>
</feature>
<dbReference type="Gene3D" id="3.20.20.60">
    <property type="entry name" value="Phosphoenolpyruvate-binding domains"/>
    <property type="match status" value="1"/>
</dbReference>
<dbReference type="InterPro" id="IPR003700">
    <property type="entry name" value="Pantoate_hydroxy_MeTrfase"/>
</dbReference>
<comment type="caution">
    <text evidence="6">The sequence shown here is derived from an EMBL/GenBank/DDBJ whole genome shotgun (WGS) entry which is preliminary data.</text>
</comment>
<keyword evidence="7" id="KW-1185">Reference proteome</keyword>
<protein>
    <recommendedName>
        <fullName evidence="5">3-methyl-2-oxobutanoate hydroxymethyltransferase</fullName>
        <ecNumber evidence="5">2.1.2.11</ecNumber>
    </recommendedName>
    <alternativeName>
        <fullName evidence="5">Ketopantoate hydroxymethyltransferase</fullName>
        <shortName evidence="5">KPHMT</shortName>
    </alternativeName>
</protein>
<dbReference type="GO" id="GO:0003864">
    <property type="term" value="F:3-methyl-2-oxobutanoate hydroxymethyltransferase activity"/>
    <property type="evidence" value="ECO:0007669"/>
    <property type="project" value="UniProtKB-EC"/>
</dbReference>
<dbReference type="Pfam" id="PF02548">
    <property type="entry name" value="Pantoate_transf"/>
    <property type="match status" value="1"/>
</dbReference>
<comment type="function">
    <text evidence="5">Catalyzes the reversible reaction in which hydroxymethyl group from 5,10-methylenetetrahydrofolate is transferred onto alpha-ketoisovalerate to form ketopantoate.</text>
</comment>
<evidence type="ECO:0000256" key="4">
    <source>
        <dbReference type="ARBA" id="ARBA00022679"/>
    </source>
</evidence>
<keyword evidence="5" id="KW-0460">Magnesium</keyword>
<feature type="binding site" evidence="5">
    <location>
        <begin position="44"/>
        <end position="45"/>
    </location>
    <ligand>
        <name>3-methyl-2-oxobutanoate</name>
        <dbReference type="ChEBI" id="CHEBI:11851"/>
    </ligand>
</feature>
<dbReference type="PIRSF" id="PIRSF000388">
    <property type="entry name" value="Pantoate_hydroxy_MeTrfase"/>
    <property type="match status" value="1"/>
</dbReference>
<comment type="pathway">
    <text evidence="5">Cofactor biosynthesis; (R)-pantothenate biosynthesis; (R)-pantoate from 3-methyl-2-oxobutanoate: step 1/2.</text>
</comment>
<evidence type="ECO:0000256" key="3">
    <source>
        <dbReference type="ARBA" id="ARBA00022655"/>
    </source>
</evidence>
<comment type="subcellular location">
    <subcellularLocation>
        <location evidence="5">Cytoplasm</location>
    </subcellularLocation>
</comment>
<keyword evidence="4 5" id="KW-0808">Transferase</keyword>
<dbReference type="RefSeq" id="WP_377908504.1">
    <property type="nucleotide sequence ID" value="NZ_JBHSGK010000003.1"/>
</dbReference>
<dbReference type="NCBIfam" id="TIGR00222">
    <property type="entry name" value="panB"/>
    <property type="match status" value="1"/>
</dbReference>
<feature type="binding site" evidence="5">
    <location>
        <position position="83"/>
    </location>
    <ligand>
        <name>Mg(2+)</name>
        <dbReference type="ChEBI" id="CHEBI:18420"/>
    </ligand>
</feature>
<accession>A0ABV9NR53</accession>
<evidence type="ECO:0000256" key="2">
    <source>
        <dbReference type="ARBA" id="ARBA00011424"/>
    </source>
</evidence>
<name>A0ABV9NR53_9BACI</name>
<evidence type="ECO:0000313" key="7">
    <source>
        <dbReference type="Proteomes" id="UP001595896"/>
    </source>
</evidence>
<keyword evidence="3 5" id="KW-0566">Pantothenate biosynthesis</keyword>
<proteinExistence type="inferred from homology"/>
<dbReference type="EMBL" id="JBHSGK010000003">
    <property type="protein sequence ID" value="MFC4735867.1"/>
    <property type="molecule type" value="Genomic_DNA"/>
</dbReference>
<reference evidence="7" key="1">
    <citation type="journal article" date="2019" name="Int. J. Syst. Evol. Microbiol.">
        <title>The Global Catalogue of Microorganisms (GCM) 10K type strain sequencing project: providing services to taxonomists for standard genome sequencing and annotation.</title>
        <authorList>
            <consortium name="The Broad Institute Genomics Platform"/>
            <consortium name="The Broad Institute Genome Sequencing Center for Infectious Disease"/>
            <person name="Wu L."/>
            <person name="Ma J."/>
        </authorList>
    </citation>
    <scope>NUCLEOTIDE SEQUENCE [LARGE SCALE GENOMIC DNA]</scope>
    <source>
        <strain evidence="7">JCM 12165</strain>
    </source>
</reference>
<keyword evidence="5" id="KW-0963">Cytoplasm</keyword>
<dbReference type="PANTHER" id="PTHR20881">
    <property type="entry name" value="3-METHYL-2-OXOBUTANOATE HYDROXYMETHYLTRANSFERASE"/>
    <property type="match status" value="1"/>
</dbReference>
<organism evidence="6 7">
    <name type="scientific">Bacillus daqingensis</name>
    <dbReference type="NCBI Taxonomy" id="872396"/>
    <lineage>
        <taxon>Bacteria</taxon>
        <taxon>Bacillati</taxon>
        <taxon>Bacillota</taxon>
        <taxon>Bacilli</taxon>
        <taxon>Bacillales</taxon>
        <taxon>Bacillaceae</taxon>
        <taxon>Bacillus</taxon>
    </lineage>
</organism>
<feature type="binding site" evidence="5">
    <location>
        <position position="83"/>
    </location>
    <ligand>
        <name>3-methyl-2-oxobutanoate</name>
        <dbReference type="ChEBI" id="CHEBI:11851"/>
    </ligand>
</feature>
<comment type="subunit">
    <text evidence="2 5">Homodecamer; pentamer of dimers.</text>
</comment>
<evidence type="ECO:0000256" key="1">
    <source>
        <dbReference type="ARBA" id="ARBA00008676"/>
    </source>
</evidence>
<dbReference type="InterPro" id="IPR040442">
    <property type="entry name" value="Pyrv_kinase-like_dom_sf"/>
</dbReference>
<feature type="binding site" evidence="5">
    <location>
        <position position="44"/>
    </location>
    <ligand>
        <name>Mg(2+)</name>
        <dbReference type="ChEBI" id="CHEBI:18420"/>
    </ligand>
</feature>
<keyword evidence="5" id="KW-0479">Metal-binding</keyword>
<evidence type="ECO:0000256" key="5">
    <source>
        <dbReference type="HAMAP-Rule" id="MF_00156"/>
    </source>
</evidence>
<dbReference type="EC" id="2.1.2.11" evidence="5"/>
<feature type="binding site" evidence="5">
    <location>
        <position position="115"/>
    </location>
    <ligand>
        <name>Mg(2+)</name>
        <dbReference type="ChEBI" id="CHEBI:18420"/>
    </ligand>
</feature>
<dbReference type="SUPFAM" id="SSF51621">
    <property type="entry name" value="Phosphoenolpyruvate/pyruvate domain"/>
    <property type="match status" value="1"/>
</dbReference>
<gene>
    <name evidence="5 6" type="primary">panB</name>
    <name evidence="6" type="ORF">ACFO4L_04635</name>
</gene>
<dbReference type="HAMAP" id="MF_00156">
    <property type="entry name" value="PanB"/>
    <property type="match status" value="1"/>
</dbReference>
<dbReference type="Proteomes" id="UP001595896">
    <property type="component" value="Unassembled WGS sequence"/>
</dbReference>
<comment type="catalytic activity">
    <reaction evidence="5">
        <text>(6R)-5,10-methylene-5,6,7,8-tetrahydrofolate + 3-methyl-2-oxobutanoate + H2O = 2-dehydropantoate + (6S)-5,6,7,8-tetrahydrofolate</text>
        <dbReference type="Rhea" id="RHEA:11824"/>
        <dbReference type="ChEBI" id="CHEBI:11561"/>
        <dbReference type="ChEBI" id="CHEBI:11851"/>
        <dbReference type="ChEBI" id="CHEBI:15377"/>
        <dbReference type="ChEBI" id="CHEBI:15636"/>
        <dbReference type="ChEBI" id="CHEBI:57453"/>
        <dbReference type="EC" id="2.1.2.11"/>
    </reaction>
</comment>